<dbReference type="InterPro" id="IPR044608">
    <property type="entry name" value="Ect1/PCYT2"/>
</dbReference>
<keyword evidence="5" id="KW-0548">Nucleotidyltransferase</keyword>
<dbReference type="EMBL" id="CAHR02000367">
    <property type="protein sequence ID" value="CCG84979.1"/>
    <property type="molecule type" value="Genomic_DNA"/>
</dbReference>
<evidence type="ECO:0000259" key="13">
    <source>
        <dbReference type="Pfam" id="PF01467"/>
    </source>
</evidence>
<sequence>MAHERIYIDGCLDMMHHGHTGAIRQAKTMGKYLVCGVHSDEEIALNKGIPVMNADERYTAAGACKWVDEVAEGAPYVMDLDYMDEKGCQFVVHGDDITTDANGVDCYQEVKDKGRFLVCKRTPAISTTDLVGRMLLHTRDHHFPEYSELPYTPDIIELYRLYATDTDATSPRTPVYRYKQGTTQQLVAGRGPEDGQEVVYADGGWDLFTPGHVEMLRSVRKGGKYVVVGVHNDKTIHVNKSFSYPIMNLKERALTLLACRYVDAVVLEVPYSTTLALLKALPFECSSVYHGPLPLPAKDHGYEEVQHLLRTVDHHRFEDLNAQTIVRRIIARSDEYLERQRKKSQKANNEEMLRAAEVGTVPK</sequence>
<comment type="similarity">
    <text evidence="2">Belongs to the cytidylyltransferase family.</text>
</comment>
<reference evidence="14 15" key="1">
    <citation type="journal article" date="2013" name="MBio">
        <title>Genome sequencing of the plant pathogen Taphrina deformans, the causal agent of peach leaf curl.</title>
        <authorList>
            <person name="Cisse O.H."/>
            <person name="Almeida J.M.G.C.F."/>
            <person name="Fonseca A."/>
            <person name="Kumar A.A."/>
            <person name="Salojaervi J."/>
            <person name="Overmyer K."/>
            <person name="Hauser P.M."/>
            <person name="Pagni M."/>
        </authorList>
    </citation>
    <scope>NUCLEOTIDE SEQUENCE [LARGE SCALE GENOMIC DNA]</scope>
    <source>
        <strain evidence="15">PYCC 5710 / ATCC 11124 / CBS 356.35 / IMI 108563 / JCM 9778 / NBRC 8474</strain>
    </source>
</reference>
<dbReference type="InterPro" id="IPR004821">
    <property type="entry name" value="Cyt_trans-like"/>
</dbReference>
<dbReference type="OrthoDB" id="40021at2759"/>
<dbReference type="Proteomes" id="UP000013776">
    <property type="component" value="Unassembled WGS sequence"/>
</dbReference>
<evidence type="ECO:0000256" key="3">
    <source>
        <dbReference type="ARBA" id="ARBA00022516"/>
    </source>
</evidence>
<keyword evidence="4" id="KW-0808">Transferase</keyword>
<dbReference type="CDD" id="cd02174">
    <property type="entry name" value="CCT"/>
    <property type="match status" value="1"/>
</dbReference>
<comment type="caution">
    <text evidence="14">The sequence shown here is derived from an EMBL/GenBank/DDBJ whole genome shotgun (WGS) entry which is preliminary data.</text>
</comment>
<feature type="region of interest" description="Disordered" evidence="12">
    <location>
        <begin position="340"/>
        <end position="363"/>
    </location>
</feature>
<dbReference type="SUPFAM" id="SSF52374">
    <property type="entry name" value="Nucleotidylyl transferase"/>
    <property type="match status" value="2"/>
</dbReference>
<comment type="pathway">
    <text evidence="9">Phospholipid metabolism; phosphatidylethanolamine biosynthesis; phosphatidylethanolamine from ethanolamine: step 2/3.</text>
</comment>
<evidence type="ECO:0000256" key="5">
    <source>
        <dbReference type="ARBA" id="ARBA00022695"/>
    </source>
</evidence>
<dbReference type="EC" id="2.7.7.14" evidence="10"/>
<keyword evidence="7" id="KW-0594">Phospholipid biosynthesis</keyword>
<dbReference type="AlphaFoldDB" id="R4XKK0"/>
<evidence type="ECO:0000256" key="11">
    <source>
        <dbReference type="ARBA" id="ARBA00031473"/>
    </source>
</evidence>
<keyword evidence="8" id="KW-1208">Phospholipid metabolism</keyword>
<evidence type="ECO:0000256" key="4">
    <source>
        <dbReference type="ARBA" id="ARBA00022679"/>
    </source>
</evidence>
<dbReference type="GO" id="GO:0004306">
    <property type="term" value="F:ethanolamine-phosphate cytidylyltransferase activity"/>
    <property type="evidence" value="ECO:0007669"/>
    <property type="project" value="UniProtKB-EC"/>
</dbReference>
<dbReference type="PANTHER" id="PTHR45780:SF2">
    <property type="entry name" value="ETHANOLAMINE-PHOSPHATE CYTIDYLYLTRANSFERASE"/>
    <property type="match status" value="1"/>
</dbReference>
<gene>
    <name evidence="14" type="ORF">TAPDE_005555</name>
</gene>
<evidence type="ECO:0000256" key="12">
    <source>
        <dbReference type="SAM" id="MobiDB-lite"/>
    </source>
</evidence>
<dbReference type="Gene3D" id="3.40.50.620">
    <property type="entry name" value="HUPs"/>
    <property type="match status" value="2"/>
</dbReference>
<dbReference type="InterPro" id="IPR041723">
    <property type="entry name" value="CCT"/>
</dbReference>
<dbReference type="NCBIfam" id="TIGR00125">
    <property type="entry name" value="cyt_tran_rel"/>
    <property type="match status" value="2"/>
</dbReference>
<evidence type="ECO:0000256" key="10">
    <source>
        <dbReference type="ARBA" id="ARBA00024221"/>
    </source>
</evidence>
<feature type="domain" description="Cytidyltransferase-like" evidence="13">
    <location>
        <begin position="200"/>
        <end position="291"/>
    </location>
</feature>
<evidence type="ECO:0000313" key="14">
    <source>
        <dbReference type="EMBL" id="CCG84979.1"/>
    </source>
</evidence>
<dbReference type="Pfam" id="PF01467">
    <property type="entry name" value="CTP_transf_like"/>
    <property type="match status" value="2"/>
</dbReference>
<dbReference type="GO" id="GO:0006646">
    <property type="term" value="P:phosphatidylethanolamine biosynthetic process"/>
    <property type="evidence" value="ECO:0007669"/>
    <property type="project" value="UniProtKB-UniPathway"/>
</dbReference>
<keyword evidence="15" id="KW-1185">Reference proteome</keyword>
<dbReference type="eggNOG" id="KOG2803">
    <property type="taxonomic scope" value="Eukaryota"/>
</dbReference>
<evidence type="ECO:0000256" key="9">
    <source>
        <dbReference type="ARBA" id="ARBA00024191"/>
    </source>
</evidence>
<organism evidence="14 15">
    <name type="scientific">Taphrina deformans (strain PYCC 5710 / ATCC 11124 / CBS 356.35 / IMI 108563 / JCM 9778 / NBRC 8474)</name>
    <name type="common">Peach leaf curl fungus</name>
    <name type="synonym">Lalaria deformans</name>
    <dbReference type="NCBI Taxonomy" id="1097556"/>
    <lineage>
        <taxon>Eukaryota</taxon>
        <taxon>Fungi</taxon>
        <taxon>Dikarya</taxon>
        <taxon>Ascomycota</taxon>
        <taxon>Taphrinomycotina</taxon>
        <taxon>Taphrinomycetes</taxon>
        <taxon>Taphrinales</taxon>
        <taxon>Taphrinaceae</taxon>
        <taxon>Taphrina</taxon>
    </lineage>
</organism>
<dbReference type="STRING" id="1097556.R4XKK0"/>
<proteinExistence type="inferred from homology"/>
<accession>R4XKK0</accession>
<keyword evidence="3" id="KW-0444">Lipid biosynthesis</keyword>
<evidence type="ECO:0000256" key="6">
    <source>
        <dbReference type="ARBA" id="ARBA00023098"/>
    </source>
</evidence>
<dbReference type="GO" id="GO:0005737">
    <property type="term" value="C:cytoplasm"/>
    <property type="evidence" value="ECO:0007669"/>
    <property type="project" value="TreeGrafter"/>
</dbReference>
<protein>
    <recommendedName>
        <fullName evidence="10">ethanolamine-phosphate cytidylyltransferase</fullName>
        <ecNumber evidence="10">2.7.7.14</ecNumber>
    </recommendedName>
    <alternativeName>
        <fullName evidence="11">CTP:phosphoethanolamine cytidylyltransferase</fullName>
    </alternativeName>
</protein>
<evidence type="ECO:0000256" key="8">
    <source>
        <dbReference type="ARBA" id="ARBA00023264"/>
    </source>
</evidence>
<dbReference type="InterPro" id="IPR014729">
    <property type="entry name" value="Rossmann-like_a/b/a_fold"/>
</dbReference>
<dbReference type="PANTHER" id="PTHR45780">
    <property type="entry name" value="ETHANOLAMINE-PHOSPHATE CYTIDYLYLTRANSFERASE"/>
    <property type="match status" value="1"/>
</dbReference>
<evidence type="ECO:0000256" key="1">
    <source>
        <dbReference type="ARBA" id="ARBA00005189"/>
    </source>
</evidence>
<evidence type="ECO:0000256" key="7">
    <source>
        <dbReference type="ARBA" id="ARBA00023209"/>
    </source>
</evidence>
<dbReference type="UniPathway" id="UPA00558">
    <property type="reaction ID" value="UER00742"/>
</dbReference>
<evidence type="ECO:0000313" key="15">
    <source>
        <dbReference type="Proteomes" id="UP000013776"/>
    </source>
</evidence>
<keyword evidence="6" id="KW-0443">Lipid metabolism</keyword>
<feature type="domain" description="Cytidyltransferase-like" evidence="13">
    <location>
        <begin position="7"/>
        <end position="131"/>
    </location>
</feature>
<name>R4XKK0_TAPDE</name>
<dbReference type="VEuPathDB" id="FungiDB:TAPDE_005555"/>
<comment type="pathway">
    <text evidence="1">Lipid metabolism.</text>
</comment>
<evidence type="ECO:0000256" key="2">
    <source>
        <dbReference type="ARBA" id="ARBA00010101"/>
    </source>
</evidence>